<keyword evidence="1" id="KW-0732">Signal</keyword>
<reference evidence="2" key="2">
    <citation type="journal article" date="2015" name="Fish Shellfish Immunol.">
        <title>Early steps in the European eel (Anguilla anguilla)-Vibrio vulnificus interaction in the gills: Role of the RtxA13 toxin.</title>
        <authorList>
            <person name="Callol A."/>
            <person name="Pajuelo D."/>
            <person name="Ebbesson L."/>
            <person name="Teles M."/>
            <person name="MacKenzie S."/>
            <person name="Amaro C."/>
        </authorList>
    </citation>
    <scope>NUCLEOTIDE SEQUENCE</scope>
</reference>
<organism evidence="2">
    <name type="scientific">Anguilla anguilla</name>
    <name type="common">European freshwater eel</name>
    <name type="synonym">Muraena anguilla</name>
    <dbReference type="NCBI Taxonomy" id="7936"/>
    <lineage>
        <taxon>Eukaryota</taxon>
        <taxon>Metazoa</taxon>
        <taxon>Chordata</taxon>
        <taxon>Craniata</taxon>
        <taxon>Vertebrata</taxon>
        <taxon>Euteleostomi</taxon>
        <taxon>Actinopterygii</taxon>
        <taxon>Neopterygii</taxon>
        <taxon>Teleostei</taxon>
        <taxon>Anguilliformes</taxon>
        <taxon>Anguillidae</taxon>
        <taxon>Anguilla</taxon>
    </lineage>
</organism>
<proteinExistence type="predicted"/>
<accession>A0A0E9TSW2</accession>
<name>A0A0E9TSW2_ANGAN</name>
<feature type="signal peptide" evidence="1">
    <location>
        <begin position="1"/>
        <end position="21"/>
    </location>
</feature>
<protein>
    <submittedName>
        <fullName evidence="2">Uncharacterized protein</fullName>
    </submittedName>
</protein>
<sequence length="40" mass="4306">MCLVFSACMNVFLKLLPLSGSHPTHLPAFTDSTRSCHSGV</sequence>
<evidence type="ECO:0000313" key="2">
    <source>
        <dbReference type="EMBL" id="JAH55808.1"/>
    </source>
</evidence>
<dbReference type="AlphaFoldDB" id="A0A0E9TSW2"/>
<dbReference type="EMBL" id="GBXM01052769">
    <property type="protein sequence ID" value="JAH55808.1"/>
    <property type="molecule type" value="Transcribed_RNA"/>
</dbReference>
<evidence type="ECO:0000256" key="1">
    <source>
        <dbReference type="SAM" id="SignalP"/>
    </source>
</evidence>
<reference evidence="2" key="1">
    <citation type="submission" date="2014-11" db="EMBL/GenBank/DDBJ databases">
        <authorList>
            <person name="Amaro Gonzalez C."/>
        </authorList>
    </citation>
    <scope>NUCLEOTIDE SEQUENCE</scope>
</reference>
<feature type="chain" id="PRO_5002432833" evidence="1">
    <location>
        <begin position="22"/>
        <end position="40"/>
    </location>
</feature>